<accession>A0A7S0ZFA2</accession>
<evidence type="ECO:0008006" key="9">
    <source>
        <dbReference type="Google" id="ProtNLM"/>
    </source>
</evidence>
<keyword evidence="4 7" id="KW-1133">Transmembrane helix</keyword>
<protein>
    <recommendedName>
        <fullName evidence="9">Protein DETOXIFICATION</fullName>
    </recommendedName>
</protein>
<comment type="similarity">
    <text evidence="2">Belongs to the multi antimicrobial extrusion (MATE) (TC 2.A.66.1) family.</text>
</comment>
<feature type="transmembrane region" description="Helical" evidence="7">
    <location>
        <begin position="241"/>
        <end position="261"/>
    </location>
</feature>
<feature type="region of interest" description="Disordered" evidence="6">
    <location>
        <begin position="78"/>
        <end position="98"/>
    </location>
</feature>
<evidence type="ECO:0000256" key="6">
    <source>
        <dbReference type="SAM" id="MobiDB-lite"/>
    </source>
</evidence>
<comment type="subcellular location">
    <subcellularLocation>
        <location evidence="1">Membrane</location>
        <topology evidence="1">Multi-pass membrane protein</topology>
    </subcellularLocation>
</comment>
<feature type="transmembrane region" description="Helical" evidence="7">
    <location>
        <begin position="439"/>
        <end position="462"/>
    </location>
</feature>
<dbReference type="InterPro" id="IPR002528">
    <property type="entry name" value="MATE_fam"/>
</dbReference>
<evidence type="ECO:0000256" key="4">
    <source>
        <dbReference type="ARBA" id="ARBA00022989"/>
    </source>
</evidence>
<evidence type="ECO:0000256" key="2">
    <source>
        <dbReference type="ARBA" id="ARBA00010199"/>
    </source>
</evidence>
<keyword evidence="5 7" id="KW-0472">Membrane</keyword>
<dbReference type="PANTHER" id="PTHR42893">
    <property type="entry name" value="PROTEIN DETOXIFICATION 44, CHLOROPLASTIC-RELATED"/>
    <property type="match status" value="1"/>
</dbReference>
<dbReference type="AlphaFoldDB" id="A0A7S0ZFA2"/>
<evidence type="ECO:0000256" key="5">
    <source>
        <dbReference type="ARBA" id="ARBA00023136"/>
    </source>
</evidence>
<dbReference type="EMBL" id="HBFP01006197">
    <property type="protein sequence ID" value="CAD8820032.1"/>
    <property type="molecule type" value="Transcribed_RNA"/>
</dbReference>
<sequence length="588" mass="62779">MMDSAEYPAGFVSSLVPVYKNLTNVNSRFHFVTSRSSVNYATQKYLSSRCTLRTIRCCMGTPSAAAALQDTSELDLNSQPVPYGEVNPDETESEAEAESEVYSNNEMMELILFSIPVFGSMISDPLMGVVDTACVGKVSTLHLAALGPAMNVFLFLANVFGFIGTSTATMVASNTIVTTDSEQQKVIKAEKTKAAVRSGILISLALGFVCTCVLLFKPFAILKATGATGELLAPAVQYSQIRALGIIGMLLSFVAHGACMAQGDPNTPLYSFAFAGILNFVLDLVLIFKLGMGVAGAALATSVSTYGGLALIAFVMYRRERRARKMFRNSQREGAHHVPGTNVTILNKKVKSDIFANSLVSFGRIGGSLLLRQIATMTTYSILTTLASGQGTLPLAVHQVSLQLFWFLTFISEPLSVCGQTLIARTHAMKERTQRLTKAVLTLAAACAVAAAGLTAVAHLGFPAIFTSDPLVMEGMKKLTPLAMIAHLLVAPVIALDGLAIGFGDFKSLPLINGVSFVLTTAFTLLMTTIFEAGLGAIWAGLGLSFLVRFVLHVARILYLKSRKGSWPPPFVPIPSPNVAQNSKSSQQ</sequence>
<evidence type="ECO:0000256" key="3">
    <source>
        <dbReference type="ARBA" id="ARBA00022692"/>
    </source>
</evidence>
<dbReference type="GO" id="GO:0042910">
    <property type="term" value="F:xenobiotic transmembrane transporter activity"/>
    <property type="evidence" value="ECO:0007669"/>
    <property type="project" value="InterPro"/>
</dbReference>
<evidence type="ECO:0000256" key="1">
    <source>
        <dbReference type="ARBA" id="ARBA00004141"/>
    </source>
</evidence>
<organism evidence="8">
    <name type="scientific">Timspurckia oligopyrenoides</name>
    <dbReference type="NCBI Taxonomy" id="708627"/>
    <lineage>
        <taxon>Eukaryota</taxon>
        <taxon>Rhodophyta</taxon>
        <taxon>Bangiophyceae</taxon>
        <taxon>Porphyridiales</taxon>
        <taxon>Porphyridiaceae</taxon>
        <taxon>Timspurckia</taxon>
    </lineage>
</organism>
<dbReference type="NCBIfam" id="TIGR00797">
    <property type="entry name" value="matE"/>
    <property type="match status" value="1"/>
</dbReference>
<feature type="transmembrane region" description="Helical" evidence="7">
    <location>
        <begin position="294"/>
        <end position="317"/>
    </location>
</feature>
<proteinExistence type="inferred from homology"/>
<dbReference type="Pfam" id="PF01554">
    <property type="entry name" value="MatE"/>
    <property type="match status" value="2"/>
</dbReference>
<reference evidence="8" key="1">
    <citation type="submission" date="2021-01" db="EMBL/GenBank/DDBJ databases">
        <authorList>
            <person name="Corre E."/>
            <person name="Pelletier E."/>
            <person name="Niang G."/>
            <person name="Scheremetjew M."/>
            <person name="Finn R."/>
            <person name="Kale V."/>
            <person name="Holt S."/>
            <person name="Cochrane G."/>
            <person name="Meng A."/>
            <person name="Brown T."/>
            <person name="Cohen L."/>
        </authorList>
    </citation>
    <scope>NUCLEOTIDE SEQUENCE</scope>
    <source>
        <strain evidence="8">CCMP3278</strain>
    </source>
</reference>
<dbReference type="PANTHER" id="PTHR42893:SF44">
    <property type="entry name" value="PROTEIN DETOXIFICATION"/>
    <property type="match status" value="1"/>
</dbReference>
<feature type="transmembrane region" description="Helical" evidence="7">
    <location>
        <begin position="537"/>
        <end position="559"/>
    </location>
</feature>
<keyword evidence="3 7" id="KW-0812">Transmembrane</keyword>
<feature type="transmembrane region" description="Helical" evidence="7">
    <location>
        <begin position="150"/>
        <end position="177"/>
    </location>
</feature>
<dbReference type="GO" id="GO:0016020">
    <property type="term" value="C:membrane"/>
    <property type="evidence" value="ECO:0007669"/>
    <property type="project" value="UniProtKB-SubCell"/>
</dbReference>
<name>A0A7S0ZFA2_9RHOD</name>
<dbReference type="InterPro" id="IPR044644">
    <property type="entry name" value="DinF-like"/>
</dbReference>
<feature type="transmembrane region" description="Helical" evidence="7">
    <location>
        <begin position="482"/>
        <end position="504"/>
    </location>
</feature>
<feature type="transmembrane region" description="Helical" evidence="7">
    <location>
        <begin position="198"/>
        <end position="221"/>
    </location>
</feature>
<feature type="transmembrane region" description="Helical" evidence="7">
    <location>
        <begin position="268"/>
        <end position="288"/>
    </location>
</feature>
<feature type="compositionally biased region" description="Acidic residues" evidence="6">
    <location>
        <begin position="87"/>
        <end position="98"/>
    </location>
</feature>
<evidence type="ECO:0000313" key="8">
    <source>
        <dbReference type="EMBL" id="CAD8820032.1"/>
    </source>
</evidence>
<evidence type="ECO:0000256" key="7">
    <source>
        <dbReference type="SAM" id="Phobius"/>
    </source>
</evidence>
<feature type="transmembrane region" description="Helical" evidence="7">
    <location>
        <begin position="511"/>
        <end position="531"/>
    </location>
</feature>
<dbReference type="GO" id="GO:0015297">
    <property type="term" value="F:antiporter activity"/>
    <property type="evidence" value="ECO:0007669"/>
    <property type="project" value="InterPro"/>
</dbReference>
<gene>
    <name evidence="8" type="ORF">TOLI1172_LOCUS4421</name>
</gene>